<proteinExistence type="predicted"/>
<dbReference type="Gene3D" id="3.40.50.300">
    <property type="entry name" value="P-loop containing nucleotide triphosphate hydrolases"/>
    <property type="match status" value="1"/>
</dbReference>
<dbReference type="InterPro" id="IPR027417">
    <property type="entry name" value="P-loop_NTPase"/>
</dbReference>
<accession>A0ABU2S0G2</accession>
<evidence type="ECO:0008006" key="3">
    <source>
        <dbReference type="Google" id="ProtNLM"/>
    </source>
</evidence>
<dbReference type="RefSeq" id="WP_311616880.1">
    <property type="nucleotide sequence ID" value="NZ_JAVREV010000003.1"/>
</dbReference>
<sequence length="112" mass="12098">MRWLALKLLRQEHPHLHLITHEEGSARVHAEQLAMLGESEGTVVRRLSAKDSADARAAAYRADVVVGTVDDFAIDLGRESAQGCTRDAAVVVDGPAATAHRLLSAYQTVQTV</sequence>
<dbReference type="EMBL" id="JAVREV010000003">
    <property type="protein sequence ID" value="MDT0442452.1"/>
    <property type="molecule type" value="Genomic_DNA"/>
</dbReference>
<keyword evidence="2" id="KW-1185">Reference proteome</keyword>
<gene>
    <name evidence="1" type="ORF">RM779_07565</name>
</gene>
<organism evidence="1 2">
    <name type="scientific">Streptomyces johnsoniae</name>
    <dbReference type="NCBI Taxonomy" id="3075532"/>
    <lineage>
        <taxon>Bacteria</taxon>
        <taxon>Bacillati</taxon>
        <taxon>Actinomycetota</taxon>
        <taxon>Actinomycetes</taxon>
        <taxon>Kitasatosporales</taxon>
        <taxon>Streptomycetaceae</taxon>
        <taxon>Streptomyces</taxon>
    </lineage>
</organism>
<name>A0ABU2S0G2_9ACTN</name>
<evidence type="ECO:0000313" key="1">
    <source>
        <dbReference type="EMBL" id="MDT0442452.1"/>
    </source>
</evidence>
<dbReference type="Proteomes" id="UP001183615">
    <property type="component" value="Unassembled WGS sequence"/>
</dbReference>
<protein>
    <recommendedName>
        <fullName evidence="3">RCK N-terminal domain-containing protein</fullName>
    </recommendedName>
</protein>
<comment type="caution">
    <text evidence="1">The sequence shown here is derived from an EMBL/GenBank/DDBJ whole genome shotgun (WGS) entry which is preliminary data.</text>
</comment>
<reference evidence="2" key="1">
    <citation type="submission" date="2023-07" db="EMBL/GenBank/DDBJ databases">
        <title>30 novel species of actinomycetes from the DSMZ collection.</title>
        <authorList>
            <person name="Nouioui I."/>
        </authorList>
    </citation>
    <scope>NUCLEOTIDE SEQUENCE [LARGE SCALE GENOMIC DNA]</scope>
    <source>
        <strain evidence="2">DSM 41886</strain>
    </source>
</reference>
<evidence type="ECO:0000313" key="2">
    <source>
        <dbReference type="Proteomes" id="UP001183615"/>
    </source>
</evidence>